<accession>A0ABV8M0F1</accession>
<reference evidence="3" key="1">
    <citation type="journal article" date="2019" name="Int. J. Syst. Evol. Microbiol.">
        <title>The Global Catalogue of Microorganisms (GCM) 10K type strain sequencing project: providing services to taxonomists for standard genome sequencing and annotation.</title>
        <authorList>
            <consortium name="The Broad Institute Genomics Platform"/>
            <consortium name="The Broad Institute Genome Sequencing Center for Infectious Disease"/>
            <person name="Wu L."/>
            <person name="Ma J."/>
        </authorList>
    </citation>
    <scope>NUCLEOTIDE SEQUENCE [LARGE SCALE GENOMIC DNA]</scope>
    <source>
        <strain evidence="3">CGMCC 4.7289</strain>
    </source>
</reference>
<keyword evidence="2" id="KW-0378">Hydrolase</keyword>
<protein>
    <submittedName>
        <fullName evidence="2">Alpha/beta fold hydrolase</fullName>
    </submittedName>
</protein>
<evidence type="ECO:0000259" key="1">
    <source>
        <dbReference type="Pfam" id="PF12697"/>
    </source>
</evidence>
<dbReference type="PRINTS" id="PR00412">
    <property type="entry name" value="EPOXHYDRLASE"/>
</dbReference>
<gene>
    <name evidence="2" type="ORF">ACFOZ4_39870</name>
</gene>
<name>A0ABV8M0F1_9ACTN</name>
<dbReference type="InterPro" id="IPR050228">
    <property type="entry name" value="Carboxylesterase_BioH"/>
</dbReference>
<organism evidence="2 3">
    <name type="scientific">Hamadaea flava</name>
    <dbReference type="NCBI Taxonomy" id="1742688"/>
    <lineage>
        <taxon>Bacteria</taxon>
        <taxon>Bacillati</taxon>
        <taxon>Actinomycetota</taxon>
        <taxon>Actinomycetes</taxon>
        <taxon>Micromonosporales</taxon>
        <taxon>Micromonosporaceae</taxon>
        <taxon>Hamadaea</taxon>
    </lineage>
</organism>
<dbReference type="PANTHER" id="PTHR43194:SF2">
    <property type="entry name" value="PEROXISOMAL MEMBRANE PROTEIN LPX1"/>
    <property type="match status" value="1"/>
</dbReference>
<dbReference type="RefSeq" id="WP_253756091.1">
    <property type="nucleotide sequence ID" value="NZ_JAMZDZ010000001.1"/>
</dbReference>
<dbReference type="GO" id="GO:0016787">
    <property type="term" value="F:hydrolase activity"/>
    <property type="evidence" value="ECO:0007669"/>
    <property type="project" value="UniProtKB-KW"/>
</dbReference>
<dbReference type="PANTHER" id="PTHR43194">
    <property type="entry name" value="HYDROLASE ALPHA/BETA FOLD FAMILY"/>
    <property type="match status" value="1"/>
</dbReference>
<dbReference type="PRINTS" id="PR00111">
    <property type="entry name" value="ABHYDROLASE"/>
</dbReference>
<proteinExistence type="predicted"/>
<dbReference type="Pfam" id="PF12697">
    <property type="entry name" value="Abhydrolase_6"/>
    <property type="match status" value="1"/>
</dbReference>
<dbReference type="SUPFAM" id="SSF53474">
    <property type="entry name" value="alpha/beta-Hydrolases"/>
    <property type="match status" value="1"/>
</dbReference>
<dbReference type="EMBL" id="JBHSAY010000034">
    <property type="protein sequence ID" value="MFC4136800.1"/>
    <property type="molecule type" value="Genomic_DNA"/>
</dbReference>
<comment type="caution">
    <text evidence="2">The sequence shown here is derived from an EMBL/GenBank/DDBJ whole genome shotgun (WGS) entry which is preliminary data.</text>
</comment>
<dbReference type="Proteomes" id="UP001595816">
    <property type="component" value="Unassembled WGS sequence"/>
</dbReference>
<dbReference type="Gene3D" id="3.40.50.1820">
    <property type="entry name" value="alpha/beta hydrolase"/>
    <property type="match status" value="1"/>
</dbReference>
<feature type="domain" description="AB hydrolase-1" evidence="1">
    <location>
        <begin position="23"/>
        <end position="265"/>
    </location>
</feature>
<evidence type="ECO:0000313" key="3">
    <source>
        <dbReference type="Proteomes" id="UP001595816"/>
    </source>
</evidence>
<dbReference type="InterPro" id="IPR000073">
    <property type="entry name" value="AB_hydrolase_1"/>
</dbReference>
<dbReference type="InterPro" id="IPR029058">
    <property type="entry name" value="AB_hydrolase_fold"/>
</dbReference>
<sequence length="276" mass="29267">MTEFLAVEGGTIAYDVVGEGPLVVLGHGLADNREAFRFLVPMLVDEGYRVVNADLRGHGESSTGWASYTRTDSAKDFIALLRHLGEPAIFIGHSFAGGAANIIAADAPELVRAIVEIDPGTRKPTMKLGDVNGRFVKGFSLIALSMMFRSTGLWKTYLRHAYPGTSGAAFEGQLAMLERNLREPGRMAAAAKMAFASGADAGAKLAHIQRPALVVMGTLDPDFPSPVAEAEGIVAEMPAGLGSVAMIEGAGHYPHTQMPQRVADVILPFLSKYADA</sequence>
<keyword evidence="3" id="KW-1185">Reference proteome</keyword>
<evidence type="ECO:0000313" key="2">
    <source>
        <dbReference type="EMBL" id="MFC4136800.1"/>
    </source>
</evidence>
<dbReference type="InterPro" id="IPR000639">
    <property type="entry name" value="Epox_hydrolase-like"/>
</dbReference>